<dbReference type="Pfam" id="PF00436">
    <property type="entry name" value="SSB"/>
    <property type="match status" value="1"/>
</dbReference>
<dbReference type="SUPFAM" id="SSF50249">
    <property type="entry name" value="Nucleic acid-binding proteins"/>
    <property type="match status" value="1"/>
</dbReference>
<dbReference type="InterPro" id="IPR000424">
    <property type="entry name" value="Primosome_PriB/ssb"/>
</dbReference>
<protein>
    <recommendedName>
        <fullName evidence="2 3">Single-stranded DNA-binding protein</fullName>
        <shortName evidence="2">SSB</shortName>
    </recommendedName>
</protein>
<evidence type="ECO:0000313" key="5">
    <source>
        <dbReference type="EMBL" id="GAM73628.1"/>
    </source>
</evidence>
<keyword evidence="2" id="KW-0227">DNA damage</keyword>
<dbReference type="GO" id="GO:0006260">
    <property type="term" value="P:DNA replication"/>
    <property type="evidence" value="ECO:0007669"/>
    <property type="project" value="UniProtKB-UniRule"/>
</dbReference>
<dbReference type="PROSITE" id="PS50935">
    <property type="entry name" value="SSB"/>
    <property type="match status" value="1"/>
</dbReference>
<dbReference type="HAMAP" id="MF_00984">
    <property type="entry name" value="SSB"/>
    <property type="match status" value="1"/>
</dbReference>
<reference evidence="5 6" key="2">
    <citation type="submission" date="2015-01" db="EMBL/GenBank/DDBJ databases">
        <authorList>
            <consortium name="NBRP consortium"/>
            <person name="Sawabe T."/>
            <person name="Meirelles P."/>
            <person name="Feng G."/>
            <person name="Sayaka M."/>
            <person name="Hattori M."/>
            <person name="Ohkuma M."/>
        </authorList>
    </citation>
    <scope>NUCLEOTIDE SEQUENCE [LARGE SCALE GENOMIC DNA]</scope>
    <source>
        <strain evidence="6">JCM 19241</strain>
    </source>
</reference>
<evidence type="ECO:0000256" key="4">
    <source>
        <dbReference type="SAM" id="MobiDB-lite"/>
    </source>
</evidence>
<evidence type="ECO:0000256" key="2">
    <source>
        <dbReference type="HAMAP-Rule" id="MF_00984"/>
    </source>
</evidence>
<keyword evidence="1 2" id="KW-0238">DNA-binding</keyword>
<comment type="subunit">
    <text evidence="2">Homotetramer.</text>
</comment>
<sequence>MGNLGQEPEIKTFSNGESMASFSIATSESWRDKASGQMREKSEWHRIAVFGKTAEFAANYLHKGSQVYIEGQLQTRKWQDNNGQERYTTEVVVRWPLGNLQLTGSKSPAEPPTQPVHTPETFSPPQAPKQPVVNESTNWDVYDDDIPF</sequence>
<dbReference type="GO" id="GO:0006310">
    <property type="term" value="P:DNA recombination"/>
    <property type="evidence" value="ECO:0007669"/>
    <property type="project" value="UniProtKB-UniRule"/>
</dbReference>
<comment type="function">
    <text evidence="2">Plays an important role in DNA replication, recombination and repair. Binds to ssDNA and to an array of partner proteins to recruit them to their sites of action during DNA metabolism.</text>
</comment>
<gene>
    <name evidence="5" type="ORF">JCM19241_3083</name>
</gene>
<dbReference type="AlphaFoldDB" id="A0A0B8QEM1"/>
<keyword evidence="2" id="KW-0234">DNA repair</keyword>
<dbReference type="GO" id="GO:0003697">
    <property type="term" value="F:single-stranded DNA binding"/>
    <property type="evidence" value="ECO:0007669"/>
    <property type="project" value="UniProtKB-UniRule"/>
</dbReference>
<evidence type="ECO:0000313" key="6">
    <source>
        <dbReference type="Proteomes" id="UP000031666"/>
    </source>
</evidence>
<accession>A0A0B8QEM1</accession>
<feature type="short sequence motif" description="Important for interaction with partner proteins" evidence="2">
    <location>
        <begin position="143"/>
        <end position="148"/>
    </location>
</feature>
<keyword evidence="2" id="KW-0233">DNA recombination</keyword>
<dbReference type="Proteomes" id="UP000031666">
    <property type="component" value="Unassembled WGS sequence"/>
</dbReference>
<proteinExistence type="inferred from homology"/>
<reference evidence="5 6" key="1">
    <citation type="submission" date="2015-01" db="EMBL/GenBank/DDBJ databases">
        <title>Vibrio sp. C94 JCM 19241 whole genome shotgun sequence.</title>
        <authorList>
            <person name="Sawabe T."/>
            <person name="Meirelles P."/>
            <person name="Feng G."/>
            <person name="Sayaka M."/>
            <person name="Hattori M."/>
            <person name="Ohkuma M."/>
        </authorList>
    </citation>
    <scope>NUCLEOTIDE SEQUENCE [LARGE SCALE GENOMIC DNA]</scope>
    <source>
        <strain evidence="6">JCM 19241</strain>
    </source>
</reference>
<dbReference type="InterPro" id="IPR011344">
    <property type="entry name" value="ssDNA-bd"/>
</dbReference>
<comment type="caution">
    <text evidence="5">The sequence shown here is derived from an EMBL/GenBank/DDBJ whole genome shotgun (WGS) entry which is preliminary data.</text>
</comment>
<dbReference type="EMBL" id="BBSC01000001">
    <property type="protein sequence ID" value="GAM73628.1"/>
    <property type="molecule type" value="Genomic_DNA"/>
</dbReference>
<dbReference type="GO" id="GO:0006281">
    <property type="term" value="P:DNA repair"/>
    <property type="evidence" value="ECO:0007669"/>
    <property type="project" value="UniProtKB-UniRule"/>
</dbReference>
<evidence type="ECO:0000256" key="1">
    <source>
        <dbReference type="ARBA" id="ARBA00023125"/>
    </source>
</evidence>
<evidence type="ECO:0000256" key="3">
    <source>
        <dbReference type="RuleBase" id="RU000524"/>
    </source>
</evidence>
<dbReference type="PANTHER" id="PTHR10302:SF27">
    <property type="entry name" value="SINGLE-STRANDED DNA-BINDING PROTEIN"/>
    <property type="match status" value="1"/>
</dbReference>
<dbReference type="STRING" id="1481914.JCM19241_3083"/>
<name>A0A0B8QEM1_9VIBR</name>
<comment type="caution">
    <text evidence="2">Lacks conserved residue(s) required for the propagation of feature annotation.</text>
</comment>
<dbReference type="GO" id="GO:0009295">
    <property type="term" value="C:nucleoid"/>
    <property type="evidence" value="ECO:0007669"/>
    <property type="project" value="TreeGrafter"/>
</dbReference>
<dbReference type="Gene3D" id="2.40.50.140">
    <property type="entry name" value="Nucleic acid-binding proteins"/>
    <property type="match status" value="1"/>
</dbReference>
<dbReference type="NCBIfam" id="TIGR00621">
    <property type="entry name" value="ssb"/>
    <property type="match status" value="1"/>
</dbReference>
<dbReference type="InterPro" id="IPR012340">
    <property type="entry name" value="NA-bd_OB-fold"/>
</dbReference>
<feature type="region of interest" description="Disordered" evidence="4">
    <location>
        <begin position="102"/>
        <end position="148"/>
    </location>
</feature>
<keyword evidence="2" id="KW-0235">DNA replication</keyword>
<dbReference type="CDD" id="cd04496">
    <property type="entry name" value="SSB_OBF"/>
    <property type="match status" value="1"/>
</dbReference>
<dbReference type="PANTHER" id="PTHR10302">
    <property type="entry name" value="SINGLE-STRANDED DNA-BINDING PROTEIN"/>
    <property type="match status" value="1"/>
</dbReference>
<organism evidence="5 6">
    <name type="scientific">Vibrio ishigakensis</name>
    <dbReference type="NCBI Taxonomy" id="1481914"/>
    <lineage>
        <taxon>Bacteria</taxon>
        <taxon>Pseudomonadati</taxon>
        <taxon>Pseudomonadota</taxon>
        <taxon>Gammaproteobacteria</taxon>
        <taxon>Vibrionales</taxon>
        <taxon>Vibrionaceae</taxon>
        <taxon>Vibrio</taxon>
    </lineage>
</organism>